<evidence type="ECO:0000256" key="1">
    <source>
        <dbReference type="SAM" id="Phobius"/>
    </source>
</evidence>
<protein>
    <submittedName>
        <fullName evidence="2">Uncharacterized protein</fullName>
    </submittedName>
</protein>
<keyword evidence="1" id="KW-0812">Transmembrane</keyword>
<reference evidence="2 3" key="1">
    <citation type="submission" date="2020-08" db="EMBL/GenBank/DDBJ databases">
        <authorList>
            <person name="Koutsovoulos G."/>
            <person name="Danchin GJ E."/>
        </authorList>
    </citation>
    <scope>NUCLEOTIDE SEQUENCE [LARGE SCALE GENOMIC DNA]</scope>
</reference>
<evidence type="ECO:0000313" key="2">
    <source>
        <dbReference type="EMBL" id="CAD2140406.1"/>
    </source>
</evidence>
<proteinExistence type="predicted"/>
<evidence type="ECO:0000313" key="3">
    <source>
        <dbReference type="Proteomes" id="UP000580250"/>
    </source>
</evidence>
<dbReference type="AlphaFoldDB" id="A0A6V7U0Y1"/>
<accession>A0A6V7U0Y1</accession>
<name>A0A6V7U0Y1_MELEN</name>
<keyword evidence="1" id="KW-0472">Membrane</keyword>
<dbReference type="Proteomes" id="UP000580250">
    <property type="component" value="Unassembled WGS sequence"/>
</dbReference>
<keyword evidence="1" id="KW-1133">Transmembrane helix</keyword>
<organism evidence="2 3">
    <name type="scientific">Meloidogyne enterolobii</name>
    <name type="common">Root-knot nematode worm</name>
    <name type="synonym">Meloidogyne mayaguensis</name>
    <dbReference type="NCBI Taxonomy" id="390850"/>
    <lineage>
        <taxon>Eukaryota</taxon>
        <taxon>Metazoa</taxon>
        <taxon>Ecdysozoa</taxon>
        <taxon>Nematoda</taxon>
        <taxon>Chromadorea</taxon>
        <taxon>Rhabditida</taxon>
        <taxon>Tylenchina</taxon>
        <taxon>Tylenchomorpha</taxon>
        <taxon>Tylenchoidea</taxon>
        <taxon>Meloidogynidae</taxon>
        <taxon>Meloidogyninae</taxon>
        <taxon>Meloidogyne</taxon>
    </lineage>
</organism>
<feature type="transmembrane region" description="Helical" evidence="1">
    <location>
        <begin position="33"/>
        <end position="54"/>
    </location>
</feature>
<dbReference type="EMBL" id="CAJEWN010000025">
    <property type="protein sequence ID" value="CAD2140406.1"/>
    <property type="molecule type" value="Genomic_DNA"/>
</dbReference>
<comment type="caution">
    <text evidence="2">The sequence shown here is derived from an EMBL/GenBank/DDBJ whole genome shotgun (WGS) entry which is preliminary data.</text>
</comment>
<gene>
    <name evidence="2" type="ORF">MENT_LOCUS6490</name>
</gene>
<sequence length="57" mass="7040">MRKDIKWGEREGGEELIIILDRDCLLRGKYKNLFIYLFFTFGWILEEVIERLFLMIR</sequence>